<reference evidence="6 7" key="1">
    <citation type="submission" date="2016-03" db="EMBL/GenBank/DDBJ databases">
        <title>Whole genome sequencing of Grifola frondosa 9006-11.</title>
        <authorList>
            <person name="Min B."/>
            <person name="Park H."/>
            <person name="Kim J.-G."/>
            <person name="Cho H."/>
            <person name="Oh Y.-L."/>
            <person name="Kong W.-S."/>
            <person name="Choi I.-G."/>
        </authorList>
    </citation>
    <scope>NUCLEOTIDE SEQUENCE [LARGE SCALE GENOMIC DNA]</scope>
    <source>
        <strain evidence="6 7">9006-11</strain>
    </source>
</reference>
<dbReference type="InterPro" id="IPR015943">
    <property type="entry name" value="WD40/YVTN_repeat-like_dom_sf"/>
</dbReference>
<protein>
    <submittedName>
        <fullName evidence="6">Pre-mRNA-processing factor 17</fullName>
    </submittedName>
</protein>
<dbReference type="InterPro" id="IPR001680">
    <property type="entry name" value="WD40_rpt"/>
</dbReference>
<keyword evidence="1 3" id="KW-0853">WD repeat</keyword>
<comment type="caution">
    <text evidence="6">The sequence shown here is derived from an EMBL/GenBank/DDBJ whole genome shotgun (WGS) entry which is preliminary data.</text>
</comment>
<keyword evidence="5" id="KW-1133">Transmembrane helix</keyword>
<sequence length="439" mass="48758">MSFSPNGRYIASGSDDHSIIIWDAEAGVFQYRLLFDSAVDCILWHPVHSNTVIVGTHNGFLFQIHGFTLDHYEKHDIQVGGTRYTLLARMSLSTSDQYVGDIKIPRHFQDLGDSTQGADRRLLAVGLNFYKNGRNLIVSYLAHGVICWDISTCKPLWRIAPRKSIPICDGASALSTDAHHILVDNLVDGLQLYDVGQFKHQIPRRLYKLDTPRRSNHIVQIAFIHQDRAVISGSTTGNVCLWDTATAEFYQLLPHNEGIIQALAALGKNIHQDLESEDLSGSSSDEYAAISDAFHAIMSNRLFHPRDEIRRGIVISSTIIAVFSFIWASYYAGTHIPWNTVVNVILYLLEQSLSVLEHVAGVVVVLIEAGITRCINGFLLLFVATAFSNRNMSTAPYIEDAIQVCTQLLGALQQPCSETVPTREDSVGLPKTSGWPDVK</sequence>
<feature type="transmembrane region" description="Helical" evidence="5">
    <location>
        <begin position="359"/>
        <end position="383"/>
    </location>
</feature>
<keyword evidence="5" id="KW-0472">Membrane</keyword>
<gene>
    <name evidence="6" type="primary">prp17</name>
    <name evidence="6" type="ORF">A0H81_03652</name>
</gene>
<keyword evidence="5" id="KW-0812">Transmembrane</keyword>
<dbReference type="Gene3D" id="2.130.10.10">
    <property type="entry name" value="YVTN repeat-like/Quinoprotein amine dehydrogenase"/>
    <property type="match status" value="1"/>
</dbReference>
<evidence type="ECO:0000256" key="5">
    <source>
        <dbReference type="SAM" id="Phobius"/>
    </source>
</evidence>
<evidence type="ECO:0000256" key="4">
    <source>
        <dbReference type="SAM" id="MobiDB-lite"/>
    </source>
</evidence>
<dbReference type="InterPro" id="IPR036322">
    <property type="entry name" value="WD40_repeat_dom_sf"/>
</dbReference>
<accession>A0A1C7MJF9</accession>
<dbReference type="SUPFAM" id="SSF50978">
    <property type="entry name" value="WD40 repeat-like"/>
    <property type="match status" value="1"/>
</dbReference>
<dbReference type="EMBL" id="LUGG01000003">
    <property type="protein sequence ID" value="OBZ77002.1"/>
    <property type="molecule type" value="Genomic_DNA"/>
</dbReference>
<feature type="region of interest" description="Disordered" evidence="4">
    <location>
        <begin position="420"/>
        <end position="439"/>
    </location>
</feature>
<name>A0A1C7MJF9_GRIFR</name>
<organism evidence="6 7">
    <name type="scientific">Grifola frondosa</name>
    <name type="common">Maitake</name>
    <name type="synonym">Polyporus frondosus</name>
    <dbReference type="NCBI Taxonomy" id="5627"/>
    <lineage>
        <taxon>Eukaryota</taxon>
        <taxon>Fungi</taxon>
        <taxon>Dikarya</taxon>
        <taxon>Basidiomycota</taxon>
        <taxon>Agaricomycotina</taxon>
        <taxon>Agaricomycetes</taxon>
        <taxon>Polyporales</taxon>
        <taxon>Grifolaceae</taxon>
        <taxon>Grifola</taxon>
    </lineage>
</organism>
<proteinExistence type="predicted"/>
<dbReference type="AlphaFoldDB" id="A0A1C7MJF9"/>
<keyword evidence="7" id="KW-1185">Reference proteome</keyword>
<dbReference type="Proteomes" id="UP000092993">
    <property type="component" value="Unassembled WGS sequence"/>
</dbReference>
<dbReference type="Pfam" id="PF00400">
    <property type="entry name" value="WD40"/>
    <property type="match status" value="1"/>
</dbReference>
<dbReference type="PROSITE" id="PS50294">
    <property type="entry name" value="WD_REPEATS_REGION"/>
    <property type="match status" value="1"/>
</dbReference>
<dbReference type="OrthoDB" id="2796466at2759"/>
<dbReference type="PROSITE" id="PS50082">
    <property type="entry name" value="WD_REPEATS_2"/>
    <property type="match status" value="1"/>
</dbReference>
<feature type="transmembrane region" description="Helical" evidence="5">
    <location>
        <begin position="312"/>
        <end position="332"/>
    </location>
</feature>
<evidence type="ECO:0000256" key="2">
    <source>
        <dbReference type="ARBA" id="ARBA00022737"/>
    </source>
</evidence>
<dbReference type="STRING" id="5627.A0A1C7MJF9"/>
<evidence type="ECO:0000313" key="6">
    <source>
        <dbReference type="EMBL" id="OBZ77002.1"/>
    </source>
</evidence>
<evidence type="ECO:0000313" key="7">
    <source>
        <dbReference type="Proteomes" id="UP000092993"/>
    </source>
</evidence>
<evidence type="ECO:0000256" key="3">
    <source>
        <dbReference type="PROSITE-ProRule" id="PRU00221"/>
    </source>
</evidence>
<evidence type="ECO:0000256" key="1">
    <source>
        <dbReference type="ARBA" id="ARBA00022574"/>
    </source>
</evidence>
<dbReference type="InterPro" id="IPR050349">
    <property type="entry name" value="WD_LIS1/nudF_dynein_reg"/>
</dbReference>
<feature type="repeat" description="WD" evidence="3">
    <location>
        <begin position="1"/>
        <end position="32"/>
    </location>
</feature>
<dbReference type="PANTHER" id="PTHR44129">
    <property type="entry name" value="WD REPEAT-CONTAINING PROTEIN POP1"/>
    <property type="match status" value="1"/>
</dbReference>
<keyword evidence="2" id="KW-0677">Repeat</keyword>